<dbReference type="PIRSF" id="PIRSF000239">
    <property type="entry name" value="AHPC"/>
    <property type="match status" value="1"/>
</dbReference>
<dbReference type="GO" id="GO:0006979">
    <property type="term" value="P:response to oxidative stress"/>
    <property type="evidence" value="ECO:0007669"/>
    <property type="project" value="TreeGrafter"/>
</dbReference>
<dbReference type="GO" id="GO:0005829">
    <property type="term" value="C:cytosol"/>
    <property type="evidence" value="ECO:0007669"/>
    <property type="project" value="TreeGrafter"/>
</dbReference>
<evidence type="ECO:0000256" key="6">
    <source>
        <dbReference type="ARBA" id="ARBA00023284"/>
    </source>
</evidence>
<organism evidence="12">
    <name type="scientific">Prasinoderma coloniale</name>
    <dbReference type="NCBI Taxonomy" id="156133"/>
    <lineage>
        <taxon>Eukaryota</taxon>
        <taxon>Viridiplantae</taxon>
        <taxon>Prasinodermophyta</taxon>
        <taxon>Prasinodermophyceae</taxon>
        <taxon>Prasinodermales</taxon>
        <taxon>Prasinodermaceae</taxon>
        <taxon>Prasinoderma</taxon>
    </lineage>
</organism>
<reference evidence="12" key="1">
    <citation type="submission" date="2021-01" db="EMBL/GenBank/DDBJ databases">
        <authorList>
            <person name="Corre E."/>
            <person name="Pelletier E."/>
            <person name="Niang G."/>
            <person name="Scheremetjew M."/>
            <person name="Finn R."/>
            <person name="Kale V."/>
            <person name="Holt S."/>
            <person name="Cochrane G."/>
            <person name="Meng A."/>
            <person name="Brown T."/>
            <person name="Cohen L."/>
        </authorList>
    </citation>
    <scope>NUCLEOTIDE SEQUENCE</scope>
    <source>
        <strain evidence="12">CCMP1413</strain>
    </source>
</reference>
<evidence type="ECO:0000313" key="12">
    <source>
        <dbReference type="EMBL" id="CAD8237561.1"/>
    </source>
</evidence>
<evidence type="ECO:0000256" key="5">
    <source>
        <dbReference type="ARBA" id="ARBA00023157"/>
    </source>
</evidence>
<dbReference type="PANTHER" id="PTHR10681">
    <property type="entry name" value="THIOREDOXIN PEROXIDASE"/>
    <property type="match status" value="1"/>
</dbReference>
<evidence type="ECO:0000256" key="4">
    <source>
        <dbReference type="ARBA" id="ARBA00023002"/>
    </source>
</evidence>
<keyword evidence="2 9" id="KW-0575">Peroxidase</keyword>
<evidence type="ECO:0000256" key="3">
    <source>
        <dbReference type="ARBA" id="ARBA00022862"/>
    </source>
</evidence>
<feature type="domain" description="Thioredoxin" evidence="11">
    <location>
        <begin position="12"/>
        <end position="175"/>
    </location>
</feature>
<dbReference type="InterPro" id="IPR036249">
    <property type="entry name" value="Thioredoxin-like_sf"/>
</dbReference>
<dbReference type="Pfam" id="PF00578">
    <property type="entry name" value="AhpC-TSA"/>
    <property type="match status" value="1"/>
</dbReference>
<dbReference type="InterPro" id="IPR019479">
    <property type="entry name" value="Peroxiredoxin_C"/>
</dbReference>
<keyword evidence="3 9" id="KW-0049">Antioxidant</keyword>
<dbReference type="FunFam" id="3.40.30.10:FF:000003">
    <property type="entry name" value="Peroxiredoxin 1"/>
    <property type="match status" value="1"/>
</dbReference>
<keyword evidence="6 9" id="KW-0676">Redox-active center</keyword>
<evidence type="ECO:0000256" key="10">
    <source>
        <dbReference type="PIRSR" id="PIRSR000239-1"/>
    </source>
</evidence>
<dbReference type="GO" id="GO:0033554">
    <property type="term" value="P:cellular response to stress"/>
    <property type="evidence" value="ECO:0007669"/>
    <property type="project" value="TreeGrafter"/>
</dbReference>
<comment type="function">
    <text evidence="7">Thiol-specific peroxidase that catalyzes the reduction of hydrogen peroxide and organic hydroperoxides to water and alcohols, respectively. Plays a role in cell protection against oxidative stress by detoxifying peroxides. May be an antioxidant enzyme particularly in the developing shoot and photosynthesizing leaf.</text>
</comment>
<dbReference type="GO" id="GO:0008379">
    <property type="term" value="F:thioredoxin peroxidase activity"/>
    <property type="evidence" value="ECO:0007669"/>
    <property type="project" value="TreeGrafter"/>
</dbReference>
<evidence type="ECO:0000256" key="2">
    <source>
        <dbReference type="ARBA" id="ARBA00022559"/>
    </source>
</evidence>
<evidence type="ECO:0000256" key="9">
    <source>
        <dbReference type="PIRNR" id="PIRNR000239"/>
    </source>
</evidence>
<dbReference type="PANTHER" id="PTHR10681:SF176">
    <property type="entry name" value="THIOREDOXIN DOMAIN-CONTAINING PROTEIN"/>
    <property type="match status" value="1"/>
</dbReference>
<dbReference type="InterPro" id="IPR050217">
    <property type="entry name" value="Peroxiredoxin"/>
</dbReference>
<name>A0A7R9TJZ2_9VIRI</name>
<keyword evidence="4 9" id="KW-0560">Oxidoreductase</keyword>
<evidence type="ECO:0000256" key="8">
    <source>
        <dbReference type="ARBA" id="ARBA00049091"/>
    </source>
</evidence>
<dbReference type="CDD" id="cd03015">
    <property type="entry name" value="PRX_Typ2cys"/>
    <property type="match status" value="1"/>
</dbReference>
<accession>A0A7R9TJZ2</accession>
<dbReference type="PROSITE" id="PS51352">
    <property type="entry name" value="THIOREDOXIN_2"/>
    <property type="match status" value="1"/>
</dbReference>
<protein>
    <recommendedName>
        <fullName evidence="9">Peroxiredoxin</fullName>
        <ecNumber evidence="9">1.11.1.24</ecNumber>
    </recommendedName>
</protein>
<evidence type="ECO:0000256" key="1">
    <source>
        <dbReference type="ARBA" id="ARBA00009796"/>
    </source>
</evidence>
<proteinExistence type="inferred from homology"/>
<dbReference type="InterPro" id="IPR013766">
    <property type="entry name" value="Thioredoxin_domain"/>
</dbReference>
<evidence type="ECO:0000256" key="7">
    <source>
        <dbReference type="ARBA" id="ARBA00045169"/>
    </source>
</evidence>
<dbReference type="AlphaFoldDB" id="A0A7R9TJZ2"/>
<dbReference type="Gene3D" id="3.40.30.10">
    <property type="entry name" value="Glutaredoxin"/>
    <property type="match status" value="1"/>
</dbReference>
<dbReference type="Pfam" id="PF10417">
    <property type="entry name" value="1-cysPrx_C"/>
    <property type="match status" value="1"/>
</dbReference>
<dbReference type="EMBL" id="HBDZ01006851">
    <property type="protein sequence ID" value="CAD8237561.1"/>
    <property type="molecule type" value="Transcribed_RNA"/>
</dbReference>
<dbReference type="EC" id="1.11.1.24" evidence="9"/>
<dbReference type="SUPFAM" id="SSF52833">
    <property type="entry name" value="Thioredoxin-like"/>
    <property type="match status" value="1"/>
</dbReference>
<evidence type="ECO:0000259" key="11">
    <source>
        <dbReference type="PROSITE" id="PS51352"/>
    </source>
</evidence>
<comment type="similarity">
    <text evidence="1">Belongs to the peroxiredoxin family. AhpC/Prx1 subfamily.</text>
</comment>
<feature type="active site" description="Cysteine sulfenic acid (-SOH) intermediate; for peroxidase activity" evidence="10">
    <location>
        <position position="57"/>
    </location>
</feature>
<dbReference type="InterPro" id="IPR024706">
    <property type="entry name" value="Peroxiredoxin_AhpC-typ"/>
</dbReference>
<comment type="catalytic activity">
    <reaction evidence="8 9">
        <text>a hydroperoxide + [thioredoxin]-dithiol = an alcohol + [thioredoxin]-disulfide + H2O</text>
        <dbReference type="Rhea" id="RHEA:62620"/>
        <dbReference type="Rhea" id="RHEA-COMP:10698"/>
        <dbReference type="Rhea" id="RHEA-COMP:10700"/>
        <dbReference type="ChEBI" id="CHEBI:15377"/>
        <dbReference type="ChEBI" id="CHEBI:29950"/>
        <dbReference type="ChEBI" id="CHEBI:30879"/>
        <dbReference type="ChEBI" id="CHEBI:35924"/>
        <dbReference type="ChEBI" id="CHEBI:50058"/>
        <dbReference type="EC" id="1.11.1.24"/>
    </reaction>
</comment>
<dbReference type="GO" id="GO:0045454">
    <property type="term" value="P:cell redox homeostasis"/>
    <property type="evidence" value="ECO:0007669"/>
    <property type="project" value="TreeGrafter"/>
</dbReference>
<dbReference type="GO" id="GO:0042744">
    <property type="term" value="P:hydrogen peroxide catabolic process"/>
    <property type="evidence" value="ECO:0007669"/>
    <property type="project" value="TreeGrafter"/>
</dbReference>
<dbReference type="InterPro" id="IPR000866">
    <property type="entry name" value="AhpC/TSA"/>
</dbReference>
<sequence length="212" mass="23095">MLCAAAGGAHALMPRQQAPAYKATAVVGEAFQRVDSESMKGSWQVLFFYPFDFTFVCPTEIVAFSNAVDDFAAINTKVVAVSTDSKFTHLQWVRTPRDQGGLGPVKLPLIADVSKDISRAYGMLVEDPEDELYGAALRGVFIIDPQGTIRSITVNDEAVGRSVDEAMRIVKGFQYADEHGEGCPANWQPGAKTIVPDPDASKKFFGEWSKEV</sequence>
<keyword evidence="5" id="KW-1015">Disulfide bond</keyword>
<gene>
    <name evidence="12" type="ORF">PCOL08062_LOCUS5238</name>
</gene>